<name>A0A0W8FUY6_9ZZZZ</name>
<organism evidence="1">
    <name type="scientific">hydrocarbon metagenome</name>
    <dbReference type="NCBI Taxonomy" id="938273"/>
    <lineage>
        <taxon>unclassified sequences</taxon>
        <taxon>metagenomes</taxon>
        <taxon>ecological metagenomes</taxon>
    </lineage>
</organism>
<dbReference type="InterPro" id="IPR014942">
    <property type="entry name" value="AbiEii"/>
</dbReference>
<dbReference type="Pfam" id="PF08843">
    <property type="entry name" value="AbiEii"/>
    <property type="match status" value="1"/>
</dbReference>
<sequence>MNNLLKQLISKPLPDSENELLKLLRESLQSLALLGLWRSNFFEHAAFYGGTALRILYGLDRFSEDLDFSLLRPNADFTFEKYRDSIIRELEPFGFKVNFEVKQKSKKSAIESAFIKTNTLQQLILIEAPSNIISTINKQSTLKIKLEVDTNPPPGFDTEMKYVFSPIQFAVKSFSTPSLFAGKMHAILCRKWKTRVKGRDWYDFAWYVGKYPELNIKHLEERMRQSGDYKEENKLTKEKFLEILNNTIENLDMEKAKDEVEPFIENKMSLDLWSKEFFKAAAEKIIIA</sequence>
<evidence type="ECO:0000313" key="1">
    <source>
        <dbReference type="EMBL" id="KUG24757.1"/>
    </source>
</evidence>
<comment type="caution">
    <text evidence="1">The sequence shown here is derived from an EMBL/GenBank/DDBJ whole genome shotgun (WGS) entry which is preliminary data.</text>
</comment>
<proteinExistence type="predicted"/>
<evidence type="ECO:0008006" key="2">
    <source>
        <dbReference type="Google" id="ProtNLM"/>
    </source>
</evidence>
<dbReference type="EMBL" id="LNQE01000823">
    <property type="protein sequence ID" value="KUG24757.1"/>
    <property type="molecule type" value="Genomic_DNA"/>
</dbReference>
<dbReference type="AlphaFoldDB" id="A0A0W8FUY6"/>
<dbReference type="Gene3D" id="3.10.450.620">
    <property type="entry name" value="JHP933, nucleotidyltransferase-like core domain"/>
    <property type="match status" value="1"/>
</dbReference>
<reference evidence="1" key="1">
    <citation type="journal article" date="2015" name="Proc. Natl. Acad. Sci. U.S.A.">
        <title>Networks of energetic and metabolic interactions define dynamics in microbial communities.</title>
        <authorList>
            <person name="Embree M."/>
            <person name="Liu J.K."/>
            <person name="Al-Bassam M.M."/>
            <person name="Zengler K."/>
        </authorList>
    </citation>
    <scope>NUCLEOTIDE SEQUENCE</scope>
</reference>
<protein>
    <recommendedName>
        <fullName evidence="2">Nucleotidyl transferase AbiEii/AbiGii toxin family protein</fullName>
    </recommendedName>
</protein>
<gene>
    <name evidence="1" type="ORF">ASZ90_005432</name>
</gene>
<accession>A0A0W8FUY6</accession>